<evidence type="ECO:0000313" key="3">
    <source>
        <dbReference type="Proteomes" id="UP000198942"/>
    </source>
</evidence>
<gene>
    <name evidence="2" type="ORF">SAMN05192574_104431</name>
</gene>
<dbReference type="EMBL" id="FOCL01000004">
    <property type="protein sequence ID" value="SEN87320.1"/>
    <property type="molecule type" value="Genomic_DNA"/>
</dbReference>
<proteinExistence type="predicted"/>
<dbReference type="AlphaFoldDB" id="A0A1H8K2W9"/>
<dbReference type="InterPro" id="IPR013783">
    <property type="entry name" value="Ig-like_fold"/>
</dbReference>
<dbReference type="InterPro" id="IPR026341">
    <property type="entry name" value="T9SS_type_B"/>
</dbReference>
<dbReference type="Pfam" id="PF13585">
    <property type="entry name" value="CHU_C"/>
    <property type="match status" value="1"/>
</dbReference>
<sequence>MKFITLLAIVCLSPQFALRLKAQEGEPVLIEDFGAGSAQIGPKINDGNFSTTYNYIPSQPGEGSYTIANSTTGMYPESWLQTGNHTPGRPNGYMMIVDATNTIDEFYKRTVKTLCPGTTYRFSVYVLNLMRQGGIKPDITFSVTTSLETKTNHTGPIDNGLGWLEYNITFNTPSTGGDVTIKMTNNASGGYGNDVALDDISLRPYGPALTTYFGNDKTAITAQGCAEADKFYTLNVSAASDLPYENPVYQWQISTPNGWINIPGAVSGSYPLHQPTTTGNYQYRVLVAQQGNTNSAQCRLISSAVTLSIINPEPVTATASSPVCPGENIYLTVSTGDSYSWTGPNGFTSAQQNPVINSATVAMSGQYHVTVFKNGCSSIAPAVTVNVNAPVVANAGDNKAICKGDKTQLHAAGGTSYKWYPATGLSNPNIANPMASPEETTTYTVEVTNNSCKAKSAVTLTVNQGPGAYATATREVMKGDRIQLHAQVSGENVSYYWTPNENISNTTSLEPFVFPTSNITYILHVLQPGSCNLESKAAVEVKVIDKFTIPNTFTPNGDGINDTWQIDALGAYDNAITQVFNRYGTIVYSTKGYTKAWDGTYNGKRLPPGTYYYKIDLKNGTVYSGWVQIIG</sequence>
<dbReference type="Proteomes" id="UP000198942">
    <property type="component" value="Unassembled WGS sequence"/>
</dbReference>
<evidence type="ECO:0000259" key="1">
    <source>
        <dbReference type="Pfam" id="PF19081"/>
    </source>
</evidence>
<dbReference type="OrthoDB" id="1652165at2"/>
<keyword evidence="3" id="KW-1185">Reference proteome</keyword>
<organism evidence="2 3">
    <name type="scientific">Mucilaginibacter gossypiicola</name>
    <dbReference type="NCBI Taxonomy" id="551995"/>
    <lineage>
        <taxon>Bacteria</taxon>
        <taxon>Pseudomonadati</taxon>
        <taxon>Bacteroidota</taxon>
        <taxon>Sphingobacteriia</taxon>
        <taxon>Sphingobacteriales</taxon>
        <taxon>Sphingobacteriaceae</taxon>
        <taxon>Mucilaginibacter</taxon>
    </lineage>
</organism>
<dbReference type="Pfam" id="PF19081">
    <property type="entry name" value="Ig_7"/>
    <property type="match status" value="1"/>
</dbReference>
<reference evidence="3" key="1">
    <citation type="submission" date="2016-10" db="EMBL/GenBank/DDBJ databases">
        <authorList>
            <person name="Varghese N."/>
            <person name="Submissions S."/>
        </authorList>
    </citation>
    <scope>NUCLEOTIDE SEQUENCE [LARGE SCALE GENOMIC DNA]</scope>
    <source>
        <strain evidence="3">Gh-48</strain>
    </source>
</reference>
<dbReference type="Gene3D" id="2.60.40.10">
    <property type="entry name" value="Immunoglobulins"/>
    <property type="match status" value="1"/>
</dbReference>
<dbReference type="STRING" id="551995.SAMN05192574_104431"/>
<protein>
    <submittedName>
        <fullName evidence="2">Gliding motility-associated C-terminal domain-containing protein</fullName>
    </submittedName>
</protein>
<accession>A0A1H8K2W9</accession>
<feature type="domain" description="Ig-like" evidence="1">
    <location>
        <begin position="389"/>
        <end position="463"/>
    </location>
</feature>
<dbReference type="NCBIfam" id="TIGR04131">
    <property type="entry name" value="Bac_Flav_CTERM"/>
    <property type="match status" value="1"/>
</dbReference>
<dbReference type="InterPro" id="IPR044023">
    <property type="entry name" value="Ig_7"/>
</dbReference>
<evidence type="ECO:0000313" key="2">
    <source>
        <dbReference type="EMBL" id="SEN87320.1"/>
    </source>
</evidence>
<dbReference type="Gene3D" id="2.60.120.260">
    <property type="entry name" value="Galactose-binding domain-like"/>
    <property type="match status" value="1"/>
</dbReference>
<name>A0A1H8K2W9_9SPHI</name>
<dbReference type="RefSeq" id="WP_091211507.1">
    <property type="nucleotide sequence ID" value="NZ_FOCL01000004.1"/>
</dbReference>